<evidence type="ECO:0000313" key="4">
    <source>
        <dbReference type="Proteomes" id="UP000000593"/>
    </source>
</evidence>
<keyword evidence="4" id="KW-1185">Reference proteome</keyword>
<accession>Q6LH40</accession>
<protein>
    <recommendedName>
        <fullName evidence="2">Uncharacterized protein TP-0789 domain-containing protein</fullName>
    </recommendedName>
</protein>
<proteinExistence type="predicted"/>
<evidence type="ECO:0000259" key="2">
    <source>
        <dbReference type="Pfam" id="PF17131"/>
    </source>
</evidence>
<dbReference type="KEGG" id="ppr:PBPRB1527"/>
<dbReference type="EMBL" id="CR378679">
    <property type="protein sequence ID" value="CAG23390.1"/>
    <property type="molecule type" value="Genomic_DNA"/>
</dbReference>
<feature type="signal peptide" evidence="1">
    <location>
        <begin position="1"/>
        <end position="21"/>
    </location>
</feature>
<reference evidence="4" key="1">
    <citation type="journal article" date="2005" name="Science">
        <title>Life at depth: Photobacterium profundum genome sequence and expression analysis.</title>
        <authorList>
            <person name="Vezzi A."/>
            <person name="Campanaro S."/>
            <person name="D'Angelo M."/>
            <person name="Simonato F."/>
            <person name="Vitulo N."/>
            <person name="Lauro F.M."/>
            <person name="Cestaro A."/>
            <person name="Malacrida G."/>
            <person name="Simionati B."/>
            <person name="Cannata N."/>
            <person name="Romualdi C."/>
            <person name="Bartlett D.H."/>
            <person name="Valle G."/>
        </authorList>
    </citation>
    <scope>NUCLEOTIDE SEQUENCE [LARGE SCALE GENOMIC DNA]</scope>
    <source>
        <strain evidence="4">ATCC BAA-1253 / SS9</strain>
    </source>
</reference>
<dbReference type="HOGENOM" id="CLU_074356_1_1_6"/>
<sequence>MKKYLVPLLSLSLLLSSSLLAQESQQKGQKIAQQVKDQEKGFNGTWVSAKMILKNAAGNESIRQLSIKTLEVENDGDKSIIVFDTPKDIRNTKLLSWTHALESDEQWLYLPALKRTKRISSKNKSGPFVGSEFSYEDLSSQEIEKYTYQYLGEDILDGKNQLIIERVPTFSNSGYSKQIVWVDEKDLIFTKIDFYDQKDTHLKTLSLNNYQKYLNKFWRAHQLEMINHQTGKSTTLNWGEYTFTNSFSDNDFTPAILRRNI</sequence>
<dbReference type="AlphaFoldDB" id="Q6LH40"/>
<feature type="chain" id="PRO_5004275940" description="Uncharacterized protein TP-0789 domain-containing protein" evidence="1">
    <location>
        <begin position="22"/>
        <end position="261"/>
    </location>
</feature>
<dbReference type="RefSeq" id="WP_011221550.1">
    <property type="nucleotide sequence ID" value="NC_006371.1"/>
</dbReference>
<dbReference type="InterPro" id="IPR033399">
    <property type="entry name" value="TP_0789-like"/>
</dbReference>
<dbReference type="STRING" id="298386.PBPRB1527"/>
<evidence type="ECO:0000313" key="3">
    <source>
        <dbReference type="EMBL" id="CAG23390.1"/>
    </source>
</evidence>
<dbReference type="Gene3D" id="2.50.20.10">
    <property type="entry name" value="Lipoprotein localisation LolA/LolB/LppX"/>
    <property type="match status" value="1"/>
</dbReference>
<dbReference type="CDD" id="cd16329">
    <property type="entry name" value="LolA_like"/>
    <property type="match status" value="1"/>
</dbReference>
<organism evidence="3 4">
    <name type="scientific">Photobacterium profundum (strain SS9)</name>
    <dbReference type="NCBI Taxonomy" id="298386"/>
    <lineage>
        <taxon>Bacteria</taxon>
        <taxon>Pseudomonadati</taxon>
        <taxon>Pseudomonadota</taxon>
        <taxon>Gammaproteobacteria</taxon>
        <taxon>Vibrionales</taxon>
        <taxon>Vibrionaceae</taxon>
        <taxon>Photobacterium</taxon>
    </lineage>
</organism>
<feature type="domain" description="Uncharacterized protein TP-0789" evidence="2">
    <location>
        <begin position="76"/>
        <end position="259"/>
    </location>
</feature>
<keyword evidence="1" id="KW-0732">Signal</keyword>
<dbReference type="eggNOG" id="COG2834">
    <property type="taxonomic scope" value="Bacteria"/>
</dbReference>
<dbReference type="Proteomes" id="UP000000593">
    <property type="component" value="Chromosome 2"/>
</dbReference>
<evidence type="ECO:0000256" key="1">
    <source>
        <dbReference type="SAM" id="SignalP"/>
    </source>
</evidence>
<name>Q6LH40_PHOPR</name>
<gene>
    <name evidence="3" type="primary">VP1287</name>
    <name evidence="3" type="ordered locus">PBPRB1527</name>
</gene>
<dbReference type="Pfam" id="PF17131">
    <property type="entry name" value="LolA_like"/>
    <property type="match status" value="1"/>
</dbReference>